<gene>
    <name evidence="1" type="ORF">pdam_00019793</name>
</gene>
<name>A0A3M6UG54_POCDA</name>
<evidence type="ECO:0000313" key="1">
    <source>
        <dbReference type="EMBL" id="RMX52549.1"/>
    </source>
</evidence>
<comment type="caution">
    <text evidence="1">The sequence shown here is derived from an EMBL/GenBank/DDBJ whole genome shotgun (WGS) entry which is preliminary data.</text>
</comment>
<dbReference type="Proteomes" id="UP000275408">
    <property type="component" value="Unassembled WGS sequence"/>
</dbReference>
<sequence>MHYDVAVDFVHTGCFPDQLDLGSRLISTAELYQRAFFLSSIENERNTFDRLLGRYKKETVSNQKVLSIGIYRLSHGESFESAGVAMNVGKTKEIEAFMDVVDGLCELRNDYINCCILFGDEWEEEDENNDHDQRDNDEIPLDGDNIREILEAYLSSISYGIQKNAF</sequence>
<reference evidence="1 2" key="1">
    <citation type="journal article" date="2018" name="Sci. Rep.">
        <title>Comparative analysis of the Pocillopora damicornis genome highlights role of immune system in coral evolution.</title>
        <authorList>
            <person name="Cunning R."/>
            <person name="Bay R.A."/>
            <person name="Gillette P."/>
            <person name="Baker A.C."/>
            <person name="Traylor-Knowles N."/>
        </authorList>
    </citation>
    <scope>NUCLEOTIDE SEQUENCE [LARGE SCALE GENOMIC DNA]</scope>
    <source>
        <strain evidence="1">RSMAS</strain>
        <tissue evidence="1">Whole animal</tissue>
    </source>
</reference>
<protein>
    <submittedName>
        <fullName evidence="1">Uncharacterized protein</fullName>
    </submittedName>
</protein>
<dbReference type="EMBL" id="RCHS01001612">
    <property type="protein sequence ID" value="RMX52549.1"/>
    <property type="molecule type" value="Genomic_DNA"/>
</dbReference>
<proteinExistence type="predicted"/>
<keyword evidence="2" id="KW-1185">Reference proteome</keyword>
<dbReference type="AlphaFoldDB" id="A0A3M6UG54"/>
<evidence type="ECO:0000313" key="2">
    <source>
        <dbReference type="Proteomes" id="UP000275408"/>
    </source>
</evidence>
<accession>A0A3M6UG54</accession>
<organism evidence="1 2">
    <name type="scientific">Pocillopora damicornis</name>
    <name type="common">Cauliflower coral</name>
    <name type="synonym">Millepora damicornis</name>
    <dbReference type="NCBI Taxonomy" id="46731"/>
    <lineage>
        <taxon>Eukaryota</taxon>
        <taxon>Metazoa</taxon>
        <taxon>Cnidaria</taxon>
        <taxon>Anthozoa</taxon>
        <taxon>Hexacorallia</taxon>
        <taxon>Scleractinia</taxon>
        <taxon>Astrocoeniina</taxon>
        <taxon>Pocilloporidae</taxon>
        <taxon>Pocillopora</taxon>
    </lineage>
</organism>